<dbReference type="SMART" id="SM00267">
    <property type="entry name" value="GGDEF"/>
    <property type="match status" value="1"/>
</dbReference>
<keyword evidence="1" id="KW-0472">Membrane</keyword>
<proteinExistence type="predicted"/>
<dbReference type="PANTHER" id="PTHR45138:SF23">
    <property type="entry name" value="SIGNALING PROTEIN"/>
    <property type="match status" value="1"/>
</dbReference>
<dbReference type="GO" id="GO:1902201">
    <property type="term" value="P:negative regulation of bacterial-type flagellum-dependent cell motility"/>
    <property type="evidence" value="ECO:0007669"/>
    <property type="project" value="TreeGrafter"/>
</dbReference>
<dbReference type="NCBIfam" id="TIGR00254">
    <property type="entry name" value="GGDEF"/>
    <property type="match status" value="1"/>
</dbReference>
<organism evidence="3 4">
    <name type="scientific">Anaerolinea thermophila</name>
    <dbReference type="NCBI Taxonomy" id="167964"/>
    <lineage>
        <taxon>Bacteria</taxon>
        <taxon>Bacillati</taxon>
        <taxon>Chloroflexota</taxon>
        <taxon>Anaerolineae</taxon>
        <taxon>Anaerolineales</taxon>
        <taxon>Anaerolineaceae</taxon>
        <taxon>Anaerolinea</taxon>
    </lineage>
</organism>
<dbReference type="CDD" id="cd01949">
    <property type="entry name" value="GGDEF"/>
    <property type="match status" value="1"/>
</dbReference>
<accession>A0A101FZ08</accession>
<dbReference type="InterPro" id="IPR043128">
    <property type="entry name" value="Rev_trsase/Diguanyl_cyclase"/>
</dbReference>
<dbReference type="PANTHER" id="PTHR45138">
    <property type="entry name" value="REGULATORY COMPONENTS OF SENSORY TRANSDUCTION SYSTEM"/>
    <property type="match status" value="1"/>
</dbReference>
<gene>
    <name evidence="3" type="ORF">XD73_0134</name>
</gene>
<dbReference type="PATRIC" id="fig|167964.4.peg.484"/>
<dbReference type="GO" id="GO:0052621">
    <property type="term" value="F:diguanylate cyclase activity"/>
    <property type="evidence" value="ECO:0007669"/>
    <property type="project" value="TreeGrafter"/>
</dbReference>
<dbReference type="InterPro" id="IPR029151">
    <property type="entry name" value="Sensor-like_sf"/>
</dbReference>
<dbReference type="EMBL" id="LGFU01000003">
    <property type="protein sequence ID" value="KUK46937.1"/>
    <property type="molecule type" value="Genomic_DNA"/>
</dbReference>
<feature type="domain" description="GGDEF" evidence="2">
    <location>
        <begin position="400"/>
        <end position="534"/>
    </location>
</feature>
<dbReference type="Pfam" id="PF21623">
    <property type="entry name" value="HK_sensor_dom_bact"/>
    <property type="match status" value="1"/>
</dbReference>
<evidence type="ECO:0000313" key="4">
    <source>
        <dbReference type="Proteomes" id="UP000064249"/>
    </source>
</evidence>
<dbReference type="InterPro" id="IPR029787">
    <property type="entry name" value="Nucleotide_cyclase"/>
</dbReference>
<dbReference type="InterPro" id="IPR050469">
    <property type="entry name" value="Diguanylate_Cyclase"/>
</dbReference>
<sequence>MKRNGNKIFNFKNVLKPFTILFAILFVISFLILFVVDNQLESTKIDEIERFENGLLDYQSSLLISDLNKRVNELHFIADAYYLKLASGVASQDIAEEWKIYADYKGIYDQLRFIDANGDEKIRIDYSENGAFIIDQSALQNKKDRYYFLDTANLNQGQILISRIDLNIENETIEMPIKPMIRFSTPVFNEDNEFIGIIILNYLADNYLNEFQTIANYSDGLIYLLNSEGYWISSDKPEQNWAFMYDEKKDVSFSQTFPLEWEEMQGQDHSFITENGFFTYKTIDLKSSLEDKQFINVNNIVFDKGTFKIVSFISNQSPMGEYFKINLFDKIKRTFQSNLPFFGLILIISVLGGFLLSLIRQAYTQTKFFSEYDAFTGTLNRRAGLALLNKLVPQDNRRKSKISLCFLDINGLKEVNDTLGHDAGDELILTIVNVIKQVIRETDFIIRIGGDEFIIVFVNISLQEAESVWDRILVQFDQINQTKNKPFIVSASHGIIEYDTIDESGIEGLIKRADEKMYAEKRDLKKNTIVIRSDQ</sequence>
<dbReference type="SUPFAM" id="SSF103190">
    <property type="entry name" value="Sensory domain-like"/>
    <property type="match status" value="2"/>
</dbReference>
<name>A0A101FZ08_9CHLR</name>
<evidence type="ECO:0000256" key="1">
    <source>
        <dbReference type="SAM" id="Phobius"/>
    </source>
</evidence>
<dbReference type="Gene3D" id="3.30.70.270">
    <property type="match status" value="1"/>
</dbReference>
<dbReference type="InterPro" id="IPR048760">
    <property type="entry name" value="VP0354-like_sensor_dom"/>
</dbReference>
<dbReference type="AlphaFoldDB" id="A0A101FZ08"/>
<dbReference type="GO" id="GO:0043709">
    <property type="term" value="P:cell adhesion involved in single-species biofilm formation"/>
    <property type="evidence" value="ECO:0007669"/>
    <property type="project" value="TreeGrafter"/>
</dbReference>
<dbReference type="Gene3D" id="3.30.450.20">
    <property type="entry name" value="PAS domain"/>
    <property type="match status" value="2"/>
</dbReference>
<keyword evidence="1" id="KW-0812">Transmembrane</keyword>
<comment type="caution">
    <text evidence="3">The sequence shown here is derived from an EMBL/GenBank/DDBJ whole genome shotgun (WGS) entry which is preliminary data.</text>
</comment>
<dbReference type="Pfam" id="PF00990">
    <property type="entry name" value="GGDEF"/>
    <property type="match status" value="1"/>
</dbReference>
<dbReference type="InterPro" id="IPR000160">
    <property type="entry name" value="GGDEF_dom"/>
</dbReference>
<evidence type="ECO:0000313" key="3">
    <source>
        <dbReference type="EMBL" id="KUK46937.1"/>
    </source>
</evidence>
<dbReference type="Proteomes" id="UP000064249">
    <property type="component" value="Unassembled WGS sequence"/>
</dbReference>
<dbReference type="SUPFAM" id="SSF55073">
    <property type="entry name" value="Nucleotide cyclase"/>
    <property type="match status" value="1"/>
</dbReference>
<reference evidence="3 4" key="1">
    <citation type="journal article" date="2015" name="MBio">
        <title>Genome-Resolved Metagenomic Analysis Reveals Roles for Candidate Phyla and Other Microbial Community Members in Biogeochemical Transformations in Oil Reservoirs.</title>
        <authorList>
            <person name="Hu P."/>
            <person name="Tom L."/>
            <person name="Singh A."/>
            <person name="Thomas B.C."/>
            <person name="Baker B.J."/>
            <person name="Piceno Y.M."/>
            <person name="Andersen G.L."/>
            <person name="Banfield J.F."/>
        </authorList>
    </citation>
    <scope>NUCLEOTIDE SEQUENCE [LARGE SCALE GENOMIC DNA]</scope>
    <source>
        <strain evidence="3">46_16</strain>
    </source>
</reference>
<feature type="transmembrane region" description="Helical" evidence="1">
    <location>
        <begin position="339"/>
        <end position="359"/>
    </location>
</feature>
<feature type="transmembrane region" description="Helical" evidence="1">
    <location>
        <begin position="20"/>
        <end position="36"/>
    </location>
</feature>
<dbReference type="GO" id="GO:0005886">
    <property type="term" value="C:plasma membrane"/>
    <property type="evidence" value="ECO:0007669"/>
    <property type="project" value="TreeGrafter"/>
</dbReference>
<evidence type="ECO:0000259" key="2">
    <source>
        <dbReference type="PROSITE" id="PS50887"/>
    </source>
</evidence>
<dbReference type="PROSITE" id="PS50887">
    <property type="entry name" value="GGDEF"/>
    <property type="match status" value="1"/>
</dbReference>
<keyword evidence="1" id="KW-1133">Transmembrane helix</keyword>
<protein>
    <submittedName>
        <fullName evidence="3">Diguanylate cyclase</fullName>
    </submittedName>
</protein>